<dbReference type="GO" id="GO:0043571">
    <property type="term" value="P:maintenance of CRISPR repeat elements"/>
    <property type="evidence" value="ECO:0007669"/>
    <property type="project" value="UniProtKB-UniRule"/>
</dbReference>
<dbReference type="GO" id="GO:0051607">
    <property type="term" value="P:defense response to virus"/>
    <property type="evidence" value="ECO:0007669"/>
    <property type="project" value="UniProtKB-UniRule"/>
</dbReference>
<evidence type="ECO:0000256" key="1">
    <source>
        <dbReference type="ARBA" id="ARBA00001946"/>
    </source>
</evidence>
<evidence type="ECO:0000256" key="8">
    <source>
        <dbReference type="ARBA" id="ARBA00023118"/>
    </source>
</evidence>
<evidence type="ECO:0000256" key="6">
    <source>
        <dbReference type="ARBA" id="ARBA00022801"/>
    </source>
</evidence>
<keyword evidence="11" id="KW-1185">Reference proteome</keyword>
<dbReference type="PANTHER" id="PTHR34405:SF3">
    <property type="entry name" value="CRISPR-ASSOCIATED ENDORIBONUCLEASE CAS2 3"/>
    <property type="match status" value="1"/>
</dbReference>
<dbReference type="HAMAP" id="MF_01471">
    <property type="entry name" value="Cas2"/>
    <property type="match status" value="1"/>
</dbReference>
<dbReference type="Proteomes" id="UP000551616">
    <property type="component" value="Unassembled WGS sequence"/>
</dbReference>
<organism evidence="10 11">
    <name type="scientific">Bremerella alba</name>
    <dbReference type="NCBI Taxonomy" id="980252"/>
    <lineage>
        <taxon>Bacteria</taxon>
        <taxon>Pseudomonadati</taxon>
        <taxon>Planctomycetota</taxon>
        <taxon>Planctomycetia</taxon>
        <taxon>Pirellulales</taxon>
        <taxon>Pirellulaceae</taxon>
        <taxon>Bremerella</taxon>
    </lineage>
</organism>
<dbReference type="GO" id="GO:0004521">
    <property type="term" value="F:RNA endonuclease activity"/>
    <property type="evidence" value="ECO:0007669"/>
    <property type="project" value="InterPro"/>
</dbReference>
<evidence type="ECO:0000256" key="5">
    <source>
        <dbReference type="ARBA" id="ARBA00022759"/>
    </source>
</evidence>
<evidence type="ECO:0000256" key="2">
    <source>
        <dbReference type="ARBA" id="ARBA00009959"/>
    </source>
</evidence>
<keyword evidence="6 9" id="KW-0378">Hydrolase</keyword>
<sequence>MRNTYLVCYDICDDKRLRKVFKTMRDFGDHLQYSIFECQFTPVDLAKCRHELNEIIHHYEDQVLFVDLGPVEGRGDRVISALGKAYTSLDASCIIV</sequence>
<dbReference type="EMBL" id="JABRWO010000005">
    <property type="protein sequence ID" value="MBA2114991.1"/>
    <property type="molecule type" value="Genomic_DNA"/>
</dbReference>
<keyword evidence="4 9" id="KW-0479">Metal-binding</keyword>
<dbReference type="InterPro" id="IPR021127">
    <property type="entry name" value="CRISPR_associated_Cas2"/>
</dbReference>
<reference evidence="10 11" key="1">
    <citation type="submission" date="2020-05" db="EMBL/GenBank/DDBJ databases">
        <title>Bremerella alba sp. nov., a novel planctomycete isolated from the surface of the macroalga Fucus spiralis.</title>
        <authorList>
            <person name="Godinho O."/>
            <person name="Botelho R."/>
            <person name="Albuquerque L."/>
            <person name="Wiegand S."/>
            <person name="Da Costa M.S."/>
            <person name="Lobo-Da-Cunha A."/>
            <person name="Jogler C."/>
            <person name="Lage O.M."/>
        </authorList>
    </citation>
    <scope>NUCLEOTIDE SEQUENCE [LARGE SCALE GENOMIC DNA]</scope>
    <source>
        <strain evidence="10 11">FF15</strain>
    </source>
</reference>
<evidence type="ECO:0000256" key="4">
    <source>
        <dbReference type="ARBA" id="ARBA00022723"/>
    </source>
</evidence>
<dbReference type="InterPro" id="IPR019199">
    <property type="entry name" value="Virulence_VapD/CRISPR_Cas2"/>
</dbReference>
<keyword evidence="5 9" id="KW-0255">Endonuclease</keyword>
<dbReference type="Pfam" id="PF09827">
    <property type="entry name" value="CRISPR_Cas2"/>
    <property type="match status" value="1"/>
</dbReference>
<feature type="binding site" evidence="9">
    <location>
        <position position="10"/>
    </location>
    <ligand>
        <name>Mg(2+)</name>
        <dbReference type="ChEBI" id="CHEBI:18420"/>
        <note>catalytic</note>
    </ligand>
</feature>
<evidence type="ECO:0000313" key="10">
    <source>
        <dbReference type="EMBL" id="MBA2114991.1"/>
    </source>
</evidence>
<comment type="similarity">
    <text evidence="2 9">Belongs to the CRISPR-associated endoribonuclease Cas2 protein family.</text>
</comment>
<dbReference type="RefSeq" id="WP_207396451.1">
    <property type="nucleotide sequence ID" value="NZ_JABRWO010000005.1"/>
</dbReference>
<dbReference type="CDD" id="cd09725">
    <property type="entry name" value="Cas2_I_II_III"/>
    <property type="match status" value="1"/>
</dbReference>
<dbReference type="AlphaFoldDB" id="A0A7V8V531"/>
<name>A0A7V8V531_9BACT</name>
<accession>A0A7V8V531</accession>
<evidence type="ECO:0000256" key="9">
    <source>
        <dbReference type="HAMAP-Rule" id="MF_01471"/>
    </source>
</evidence>
<proteinExistence type="inferred from homology"/>
<dbReference type="EC" id="3.1.-.-" evidence="9"/>
<dbReference type="NCBIfam" id="TIGR01573">
    <property type="entry name" value="cas2"/>
    <property type="match status" value="1"/>
</dbReference>
<protein>
    <recommendedName>
        <fullName evidence="9">CRISPR-associated endoribonuclease Cas2</fullName>
        <ecNumber evidence="9">3.1.-.-</ecNumber>
    </recommendedName>
</protein>
<gene>
    <name evidence="9 10" type="primary">cas2</name>
    <name evidence="10" type="ORF">HOV93_21630</name>
</gene>
<keyword evidence="3 9" id="KW-0540">Nuclease</keyword>
<dbReference type="GO" id="GO:0016787">
    <property type="term" value="F:hydrolase activity"/>
    <property type="evidence" value="ECO:0007669"/>
    <property type="project" value="UniProtKB-KW"/>
</dbReference>
<dbReference type="SUPFAM" id="SSF143430">
    <property type="entry name" value="TTP0101/SSO1404-like"/>
    <property type="match status" value="1"/>
</dbReference>
<comment type="cofactor">
    <cofactor evidence="1 9">
        <name>Mg(2+)</name>
        <dbReference type="ChEBI" id="CHEBI:18420"/>
    </cofactor>
</comment>
<evidence type="ECO:0000313" key="11">
    <source>
        <dbReference type="Proteomes" id="UP000551616"/>
    </source>
</evidence>
<comment type="caution">
    <text evidence="10">The sequence shown here is derived from an EMBL/GenBank/DDBJ whole genome shotgun (WGS) entry which is preliminary data.</text>
</comment>
<keyword evidence="8 9" id="KW-0051">Antiviral defense</keyword>
<evidence type="ECO:0000256" key="3">
    <source>
        <dbReference type="ARBA" id="ARBA00022722"/>
    </source>
</evidence>
<dbReference type="PANTHER" id="PTHR34405">
    <property type="entry name" value="CRISPR-ASSOCIATED ENDORIBONUCLEASE CAS2"/>
    <property type="match status" value="1"/>
</dbReference>
<evidence type="ECO:0000256" key="7">
    <source>
        <dbReference type="ARBA" id="ARBA00022842"/>
    </source>
</evidence>
<keyword evidence="7 9" id="KW-0460">Magnesium</keyword>
<comment type="subunit">
    <text evidence="9">Homodimer, forms a heterotetramer with a Cas1 homodimer.</text>
</comment>
<dbReference type="GO" id="GO:0046872">
    <property type="term" value="F:metal ion binding"/>
    <property type="evidence" value="ECO:0007669"/>
    <property type="project" value="UniProtKB-UniRule"/>
</dbReference>
<comment type="function">
    <text evidence="9">CRISPR (clustered regularly interspaced short palindromic repeat), is an adaptive immune system that provides protection against mobile genetic elements (viruses, transposable elements and conjugative plasmids). CRISPR clusters contain sequences complementary to antecedent mobile elements and target invading nucleic acids. CRISPR clusters are transcribed and processed into CRISPR RNA (crRNA). Functions as a ssRNA-specific endoribonuclease. Involved in the integration of spacer DNA into the CRISPR cassette.</text>
</comment>
<dbReference type="Gene3D" id="3.30.70.240">
    <property type="match status" value="1"/>
</dbReference>